<dbReference type="GO" id="GO:0005737">
    <property type="term" value="C:cytoplasm"/>
    <property type="evidence" value="ECO:0007669"/>
    <property type="project" value="UniProtKB-SubCell"/>
</dbReference>
<dbReference type="GO" id="GO:0008270">
    <property type="term" value="F:zinc ion binding"/>
    <property type="evidence" value="ECO:0007669"/>
    <property type="project" value="UniProtKB-UniRule"/>
</dbReference>
<dbReference type="UniPathway" id="UPA00244">
    <property type="reaction ID" value="UER00312"/>
</dbReference>
<dbReference type="Proteomes" id="UP000185598">
    <property type="component" value="Unassembled WGS sequence"/>
</dbReference>
<dbReference type="PANTHER" id="PTHR30004:SF6">
    <property type="entry name" value="D-THREONATE 4-PHOSPHATE DEHYDROGENASE"/>
    <property type="match status" value="1"/>
</dbReference>
<organism evidence="9 10">
    <name type="scientific">Allorhizobium taibaishanense</name>
    <dbReference type="NCBI Taxonomy" id="887144"/>
    <lineage>
        <taxon>Bacteria</taxon>
        <taxon>Pseudomonadati</taxon>
        <taxon>Pseudomonadota</taxon>
        <taxon>Alphaproteobacteria</taxon>
        <taxon>Hyphomicrobiales</taxon>
        <taxon>Rhizobiaceae</taxon>
        <taxon>Rhizobium/Agrobacterium group</taxon>
        <taxon>Allorhizobium</taxon>
    </lineage>
</organism>
<dbReference type="STRING" id="887144.BJF91_04035"/>
<dbReference type="AlphaFoldDB" id="A0A1Q8ZZI6"/>
<dbReference type="NCBIfam" id="TIGR00557">
    <property type="entry name" value="pdxA"/>
    <property type="match status" value="1"/>
</dbReference>
<evidence type="ECO:0000256" key="5">
    <source>
        <dbReference type="ARBA" id="ARBA00023027"/>
    </source>
</evidence>
<evidence type="ECO:0000313" key="9">
    <source>
        <dbReference type="EMBL" id="OLP47580.1"/>
    </source>
</evidence>
<dbReference type="SUPFAM" id="SSF53659">
    <property type="entry name" value="Isocitrate/Isopropylmalate dehydrogenase-like"/>
    <property type="match status" value="1"/>
</dbReference>
<feature type="binding site" evidence="7">
    <location>
        <position position="176"/>
    </location>
    <ligand>
        <name>a divalent metal cation</name>
        <dbReference type="ChEBI" id="CHEBI:60240"/>
        <note>ligand shared between dimeric partners</note>
    </ligand>
</feature>
<dbReference type="GO" id="GO:0050570">
    <property type="term" value="F:4-hydroxythreonine-4-phosphate dehydrogenase activity"/>
    <property type="evidence" value="ECO:0007669"/>
    <property type="project" value="UniProtKB-UniRule"/>
</dbReference>
<dbReference type="NCBIfam" id="NF003699">
    <property type="entry name" value="PRK05312.1"/>
    <property type="match status" value="1"/>
</dbReference>
<dbReference type="Proteomes" id="UP000544107">
    <property type="component" value="Unassembled WGS sequence"/>
</dbReference>
<keyword evidence="7" id="KW-0862">Zinc</keyword>
<comment type="subcellular location">
    <subcellularLocation>
        <location evidence="7">Cytoplasm</location>
    </subcellularLocation>
</comment>
<dbReference type="HAMAP" id="MF_00536">
    <property type="entry name" value="PdxA"/>
    <property type="match status" value="1"/>
</dbReference>
<keyword evidence="6 7" id="KW-0664">Pyridoxine biosynthesis</keyword>
<evidence type="ECO:0000313" key="8">
    <source>
        <dbReference type="EMBL" id="MBB4007468.1"/>
    </source>
</evidence>
<dbReference type="GO" id="GO:0042823">
    <property type="term" value="P:pyridoxal phosphate biosynthetic process"/>
    <property type="evidence" value="ECO:0007669"/>
    <property type="project" value="UniProtKB-UniRule"/>
</dbReference>
<keyword evidence="3 7" id="KW-0521">NADP</keyword>
<dbReference type="EC" id="1.1.1.262" evidence="7"/>
<comment type="subunit">
    <text evidence="7">Homodimer.</text>
</comment>
<protein>
    <recommendedName>
        <fullName evidence="7">4-hydroxythreonine-4-phosphate dehydrogenase</fullName>
        <ecNumber evidence="7">1.1.1.262</ecNumber>
    </recommendedName>
    <alternativeName>
        <fullName evidence="7">4-(phosphohydroxy)-L-threonine dehydrogenase</fullName>
    </alternativeName>
</protein>
<comment type="miscellaneous">
    <text evidence="7">The active site is located at the dimer interface.</text>
</comment>
<dbReference type="EMBL" id="MKIN01000027">
    <property type="protein sequence ID" value="OLP47580.1"/>
    <property type="molecule type" value="Genomic_DNA"/>
</dbReference>
<keyword evidence="5 7" id="KW-0520">NAD</keyword>
<feature type="binding site" evidence="7">
    <location>
        <position position="221"/>
    </location>
    <ligand>
        <name>a divalent metal cation</name>
        <dbReference type="ChEBI" id="CHEBI:60240"/>
        <note>ligand shared between dimeric partners</note>
    </ligand>
</feature>
<feature type="binding site" evidence="7">
    <location>
        <position position="302"/>
    </location>
    <ligand>
        <name>substrate</name>
    </ligand>
</feature>
<evidence type="ECO:0000256" key="1">
    <source>
        <dbReference type="ARBA" id="ARBA00022490"/>
    </source>
</evidence>
<name>A0A1Q8ZZI6_9HYPH</name>
<dbReference type="Gene3D" id="3.40.718.10">
    <property type="entry name" value="Isopropylmalate Dehydrogenase"/>
    <property type="match status" value="1"/>
</dbReference>
<dbReference type="GO" id="GO:0051287">
    <property type="term" value="F:NAD binding"/>
    <property type="evidence" value="ECO:0007669"/>
    <property type="project" value="InterPro"/>
</dbReference>
<dbReference type="InterPro" id="IPR037510">
    <property type="entry name" value="PdxA"/>
</dbReference>
<sequence length="346" mass="36213">MSDSSQRLPLALTQGDPAGIGPDIALIAWTKRKALNLPAFLYLGDPAVLKSRARLLGLDIPLIETDASGAIAAFGNALPVLPIPVGIDVVAGEPHVATARSTISAIETGVDLCLKGEAGAVVTNPVAKAILYEGGFGFPGHTEFLASLAEKAVGRPVIPVMMLAGSHLRAVPVTIHIPLKSVAPLLSEDLIIRTCRIAHADLRDKFGIAEPRLAVSGLNPHAGESGAMGNEDEDIIAPALTMLRAEGIDAFGPLPADTMFHEEARRRYDVAICMYHDQALIPVKTLDFDGSVNVTLGLPFVRTSPDHGTAFGLAGQGIARENSLVAALRMALDMSNASPTPRAETA</sequence>
<evidence type="ECO:0000256" key="7">
    <source>
        <dbReference type="HAMAP-Rule" id="MF_00536"/>
    </source>
</evidence>
<evidence type="ECO:0000256" key="3">
    <source>
        <dbReference type="ARBA" id="ARBA00022857"/>
    </source>
</evidence>
<dbReference type="RefSeq" id="WP_075617020.1">
    <property type="nucleotide sequence ID" value="NZ_JACIED010000002.1"/>
</dbReference>
<keyword evidence="2 7" id="KW-0479">Metal-binding</keyword>
<dbReference type="GO" id="GO:0008615">
    <property type="term" value="P:pyridoxine biosynthetic process"/>
    <property type="evidence" value="ECO:0007669"/>
    <property type="project" value="UniProtKB-UniRule"/>
</dbReference>
<comment type="cofactor">
    <cofactor evidence="7">
        <name>Zn(2+)</name>
        <dbReference type="ChEBI" id="CHEBI:29105"/>
    </cofactor>
    <cofactor evidence="7">
        <name>Mg(2+)</name>
        <dbReference type="ChEBI" id="CHEBI:18420"/>
    </cofactor>
    <cofactor evidence="7">
        <name>Co(2+)</name>
        <dbReference type="ChEBI" id="CHEBI:48828"/>
    </cofactor>
    <text evidence="7">Binds 1 divalent metal cation per subunit. Can use ions such as Zn(2+), Mg(2+) or Co(2+).</text>
</comment>
<dbReference type="GO" id="GO:0050897">
    <property type="term" value="F:cobalt ion binding"/>
    <property type="evidence" value="ECO:0007669"/>
    <property type="project" value="UniProtKB-UniRule"/>
</dbReference>
<proteinExistence type="inferred from homology"/>
<evidence type="ECO:0000256" key="2">
    <source>
        <dbReference type="ARBA" id="ARBA00022723"/>
    </source>
</evidence>
<dbReference type="EMBL" id="JACIED010000002">
    <property type="protein sequence ID" value="MBB4007468.1"/>
    <property type="molecule type" value="Genomic_DNA"/>
</dbReference>
<evidence type="ECO:0000313" key="10">
    <source>
        <dbReference type="Proteomes" id="UP000185598"/>
    </source>
</evidence>
<keyword evidence="1 7" id="KW-0963">Cytoplasm</keyword>
<evidence type="ECO:0000313" key="11">
    <source>
        <dbReference type="Proteomes" id="UP000544107"/>
    </source>
</evidence>
<feature type="binding site" evidence="7">
    <location>
        <position position="293"/>
    </location>
    <ligand>
        <name>substrate</name>
    </ligand>
</feature>
<keyword evidence="4 7" id="KW-0560">Oxidoreductase</keyword>
<feature type="binding site" evidence="7">
    <location>
        <position position="141"/>
    </location>
    <ligand>
        <name>substrate</name>
    </ligand>
</feature>
<dbReference type="OrthoDB" id="9801783at2"/>
<comment type="caution">
    <text evidence="9">The sequence shown here is derived from an EMBL/GenBank/DDBJ whole genome shotgun (WGS) entry which is preliminary data.</text>
</comment>
<feature type="binding site" evidence="7">
    <location>
        <position position="142"/>
    </location>
    <ligand>
        <name>substrate</name>
    </ligand>
</feature>
<keyword evidence="7" id="KW-0460">Magnesium</keyword>
<comment type="similarity">
    <text evidence="7">Belongs to the PdxA family.</text>
</comment>
<comment type="catalytic activity">
    <reaction evidence="7">
        <text>4-(phosphooxy)-L-threonine + NAD(+) = 3-amino-2-oxopropyl phosphate + CO2 + NADH</text>
        <dbReference type="Rhea" id="RHEA:32275"/>
        <dbReference type="ChEBI" id="CHEBI:16526"/>
        <dbReference type="ChEBI" id="CHEBI:57279"/>
        <dbReference type="ChEBI" id="CHEBI:57540"/>
        <dbReference type="ChEBI" id="CHEBI:57945"/>
        <dbReference type="ChEBI" id="CHEBI:58452"/>
        <dbReference type="EC" id="1.1.1.262"/>
    </reaction>
</comment>
<comment type="pathway">
    <text evidence="7">Cofactor biosynthesis; pyridoxine 5'-phosphate biosynthesis; pyridoxine 5'-phosphate from D-erythrose 4-phosphate: step 4/5.</text>
</comment>
<feature type="binding site" evidence="7">
    <location>
        <position position="284"/>
    </location>
    <ligand>
        <name>substrate</name>
    </ligand>
</feature>
<dbReference type="InterPro" id="IPR005255">
    <property type="entry name" value="PdxA_fam"/>
</dbReference>
<comment type="function">
    <text evidence="7">Catalyzes the NAD(P)-dependent oxidation of 4-(phosphooxy)-L-threonine (HTP) into 2-amino-3-oxo-4-(phosphooxy)butyric acid which spontaneously decarboxylates to form 3-amino-2-oxopropyl phosphate (AHAP).</text>
</comment>
<feature type="binding site" evidence="7">
    <location>
        <position position="276"/>
    </location>
    <ligand>
        <name>a divalent metal cation</name>
        <dbReference type="ChEBI" id="CHEBI:60240"/>
        <note>ligand shared between dimeric partners</note>
    </ligand>
</feature>
<evidence type="ECO:0000256" key="6">
    <source>
        <dbReference type="ARBA" id="ARBA00023096"/>
    </source>
</evidence>
<dbReference type="PANTHER" id="PTHR30004">
    <property type="entry name" value="4-HYDROXYTHREONINE-4-PHOSPHATE DEHYDROGENASE"/>
    <property type="match status" value="1"/>
</dbReference>
<accession>A0A1Q8ZZI6</accession>
<evidence type="ECO:0000256" key="4">
    <source>
        <dbReference type="ARBA" id="ARBA00023002"/>
    </source>
</evidence>
<gene>
    <name evidence="7" type="primary">pdxA</name>
    <name evidence="9" type="ORF">BJF91_04035</name>
    <name evidence="8" type="ORF">GGQ71_001731</name>
</gene>
<dbReference type="GO" id="GO:0000287">
    <property type="term" value="F:magnesium ion binding"/>
    <property type="evidence" value="ECO:0007669"/>
    <property type="project" value="UniProtKB-UniRule"/>
</dbReference>
<keyword evidence="10" id="KW-1185">Reference proteome</keyword>
<keyword evidence="7" id="KW-0170">Cobalt</keyword>
<dbReference type="Pfam" id="PF04166">
    <property type="entry name" value="PdxA"/>
    <property type="match status" value="1"/>
</dbReference>
<reference evidence="8 11" key="2">
    <citation type="submission" date="2020-08" db="EMBL/GenBank/DDBJ databases">
        <title>Genomic Encyclopedia of Type Strains, Phase IV (KMG-IV): sequencing the most valuable type-strain genomes for metagenomic binning, comparative biology and taxonomic classification.</title>
        <authorList>
            <person name="Goeker M."/>
        </authorList>
    </citation>
    <scope>NUCLEOTIDE SEQUENCE [LARGE SCALE GENOMIC DNA]</scope>
    <source>
        <strain evidence="8 11">DSM 100021</strain>
    </source>
</reference>
<reference evidence="9 10" key="1">
    <citation type="submission" date="2016-09" db="EMBL/GenBank/DDBJ databases">
        <title>Rhizobium oryziradicis sp. nov., isolated from the root of rice.</title>
        <authorList>
            <person name="Zhao J."/>
            <person name="Zhang X."/>
        </authorList>
    </citation>
    <scope>NUCLEOTIDE SEQUENCE [LARGE SCALE GENOMIC DNA]</scope>
    <source>
        <strain evidence="9 10">14971</strain>
    </source>
</reference>